<evidence type="ECO:0000256" key="3">
    <source>
        <dbReference type="ARBA" id="ARBA00022989"/>
    </source>
</evidence>
<feature type="transmembrane region" description="Helical" evidence="5">
    <location>
        <begin position="482"/>
        <end position="502"/>
    </location>
</feature>
<dbReference type="GO" id="GO:0016020">
    <property type="term" value="C:membrane"/>
    <property type="evidence" value="ECO:0007669"/>
    <property type="project" value="UniProtKB-SubCell"/>
</dbReference>
<dbReference type="PANTHER" id="PTHR22950">
    <property type="entry name" value="AMINO ACID TRANSPORTER"/>
    <property type="match status" value="1"/>
</dbReference>
<dbReference type="InterPro" id="IPR013057">
    <property type="entry name" value="AA_transpt_TM"/>
</dbReference>
<evidence type="ECO:0000256" key="4">
    <source>
        <dbReference type="ARBA" id="ARBA00023136"/>
    </source>
</evidence>
<keyword evidence="3 5" id="KW-1133">Transmembrane helix</keyword>
<dbReference type="GO" id="GO:0015179">
    <property type="term" value="F:L-amino acid transmembrane transporter activity"/>
    <property type="evidence" value="ECO:0007669"/>
    <property type="project" value="TreeGrafter"/>
</dbReference>
<gene>
    <name evidence="7" type="ORF">PGLA1383_LOCUS25760</name>
</gene>
<keyword evidence="4 5" id="KW-0472">Membrane</keyword>
<dbReference type="AlphaFoldDB" id="A0A813F5R7"/>
<feature type="transmembrane region" description="Helical" evidence="5">
    <location>
        <begin position="458"/>
        <end position="476"/>
    </location>
</feature>
<dbReference type="PANTHER" id="PTHR22950:SF702">
    <property type="entry name" value="AMINO ACID TRANSPORTER PROTEIN"/>
    <property type="match status" value="1"/>
</dbReference>
<sequence>MAYRRQETQQQAQHEGELFVPFSVLPAQGVVQDAALGIRLRSVDGLPNIGIPRLSIGCRIGPLLAGPGNRLDKSKEVSVKCQLELVKQPSGAWVPESSGGGGTVRIVLPPSLLAMASSVGIACRLKVCALSTPGGGLGLGVTMSALRKFFTDEITPNFSSISPRCAHLRIPPGFRENSLAHNAIERINSDVDTRFAERQEWKSRILRKLLPGSQRACVLTFVATALGSGVLALPFAFAKVGLVLGALMLTVACLLGVQRSASRGERAWPLVLPSEVSALRYVAAFSPFAILLMGFTVLAEVPRQLAIDVIVNRNAVDHSHLKFWDATPVEFLQAMSIFFFSVMCHTNAVPVAQMLERPSVYRIVKVACFTNLLCWVLYMLIGIGGYLSFRGAVQGDFLLNYPTTSMPIQFCRALLAVVCFVGLTLNMTPCVQAARNLSTAAASFGHDLEAKESKGMHALLATVVLATATVGGIHLLNAATVIGLLGGSLTTLQMFWMPAIVYRQLVWQTQPKTFRVLALTILLTAGRVQSFTIANNNSTTHHNKKVVFTNNGKK</sequence>
<dbReference type="EMBL" id="CAJNNV010022163">
    <property type="protein sequence ID" value="CAE8607855.1"/>
    <property type="molecule type" value="Genomic_DNA"/>
</dbReference>
<protein>
    <recommendedName>
        <fullName evidence="6">Amino acid transporter transmembrane domain-containing protein</fullName>
    </recommendedName>
</protein>
<organism evidence="7 8">
    <name type="scientific">Polarella glacialis</name>
    <name type="common">Dinoflagellate</name>
    <dbReference type="NCBI Taxonomy" id="89957"/>
    <lineage>
        <taxon>Eukaryota</taxon>
        <taxon>Sar</taxon>
        <taxon>Alveolata</taxon>
        <taxon>Dinophyceae</taxon>
        <taxon>Suessiales</taxon>
        <taxon>Suessiaceae</taxon>
        <taxon>Polarella</taxon>
    </lineage>
</organism>
<accession>A0A813F5R7</accession>
<evidence type="ECO:0000256" key="2">
    <source>
        <dbReference type="ARBA" id="ARBA00022692"/>
    </source>
</evidence>
<dbReference type="Proteomes" id="UP000654075">
    <property type="component" value="Unassembled WGS sequence"/>
</dbReference>
<evidence type="ECO:0000313" key="7">
    <source>
        <dbReference type="EMBL" id="CAE8607855.1"/>
    </source>
</evidence>
<feature type="transmembrane region" description="Helical" evidence="5">
    <location>
        <begin position="363"/>
        <end position="387"/>
    </location>
</feature>
<feature type="transmembrane region" description="Helical" evidence="5">
    <location>
        <begin position="240"/>
        <end position="257"/>
    </location>
</feature>
<comment type="caution">
    <text evidence="7">The sequence shown here is derived from an EMBL/GenBank/DDBJ whole genome shotgun (WGS) entry which is preliminary data.</text>
</comment>
<dbReference type="Pfam" id="PF01490">
    <property type="entry name" value="Aa_trans"/>
    <property type="match status" value="1"/>
</dbReference>
<feature type="transmembrane region" description="Helical" evidence="5">
    <location>
        <begin position="331"/>
        <end position="351"/>
    </location>
</feature>
<keyword evidence="2 5" id="KW-0812">Transmembrane</keyword>
<evidence type="ECO:0000313" key="8">
    <source>
        <dbReference type="Proteomes" id="UP000654075"/>
    </source>
</evidence>
<name>A0A813F5R7_POLGL</name>
<feature type="domain" description="Amino acid transporter transmembrane" evidence="6">
    <location>
        <begin position="268"/>
        <end position="516"/>
    </location>
</feature>
<evidence type="ECO:0000256" key="5">
    <source>
        <dbReference type="SAM" id="Phobius"/>
    </source>
</evidence>
<feature type="transmembrane region" description="Helical" evidence="5">
    <location>
        <begin position="407"/>
        <end position="425"/>
    </location>
</feature>
<comment type="subcellular location">
    <subcellularLocation>
        <location evidence="1">Membrane</location>
        <topology evidence="1">Multi-pass membrane protein</topology>
    </subcellularLocation>
</comment>
<evidence type="ECO:0000256" key="1">
    <source>
        <dbReference type="ARBA" id="ARBA00004141"/>
    </source>
</evidence>
<dbReference type="OrthoDB" id="28208at2759"/>
<evidence type="ECO:0000259" key="6">
    <source>
        <dbReference type="Pfam" id="PF01490"/>
    </source>
</evidence>
<feature type="transmembrane region" description="Helical" evidence="5">
    <location>
        <begin position="278"/>
        <end position="299"/>
    </location>
</feature>
<reference evidence="7" key="1">
    <citation type="submission" date="2021-02" db="EMBL/GenBank/DDBJ databases">
        <authorList>
            <person name="Dougan E. K."/>
            <person name="Rhodes N."/>
            <person name="Thang M."/>
            <person name="Chan C."/>
        </authorList>
    </citation>
    <scope>NUCLEOTIDE SEQUENCE</scope>
</reference>
<proteinExistence type="predicted"/>
<keyword evidence="8" id="KW-1185">Reference proteome</keyword>
<feature type="transmembrane region" description="Helical" evidence="5">
    <location>
        <begin position="216"/>
        <end position="234"/>
    </location>
</feature>